<protein>
    <submittedName>
        <fullName evidence="1">Uncharacterized protein</fullName>
    </submittedName>
</protein>
<dbReference type="AlphaFoldDB" id="A0A4R5EA88"/>
<sequence length="80" mass="8632">MHRLAQDPSRANPPFLVSPTSWGAGHVLARPAGHTGYVITALTAQVATTAVHRRDGIDACIRYLTDNLEYLSYDQAPEAG</sequence>
<dbReference type="RefSeq" id="WP_132639942.1">
    <property type="nucleotide sequence ID" value="NZ_SMLD01000201.1"/>
</dbReference>
<dbReference type="Proteomes" id="UP000295136">
    <property type="component" value="Unassembled WGS sequence"/>
</dbReference>
<dbReference type="EMBL" id="SMLD01000201">
    <property type="protein sequence ID" value="TDE29044.1"/>
    <property type="molecule type" value="Genomic_DNA"/>
</dbReference>
<evidence type="ECO:0000313" key="2">
    <source>
        <dbReference type="Proteomes" id="UP000295136"/>
    </source>
</evidence>
<accession>A0A4R5EA88</accession>
<organism evidence="1 2">
    <name type="scientific">Nonomuraea mesophila</name>
    <dbReference type="NCBI Taxonomy" id="2530382"/>
    <lineage>
        <taxon>Bacteria</taxon>
        <taxon>Bacillati</taxon>
        <taxon>Actinomycetota</taxon>
        <taxon>Actinomycetes</taxon>
        <taxon>Streptosporangiales</taxon>
        <taxon>Streptosporangiaceae</taxon>
        <taxon>Nonomuraea</taxon>
    </lineage>
</organism>
<proteinExistence type="predicted"/>
<comment type="caution">
    <text evidence="1">The sequence shown here is derived from an EMBL/GenBank/DDBJ whole genome shotgun (WGS) entry which is preliminary data.</text>
</comment>
<evidence type="ECO:0000313" key="1">
    <source>
        <dbReference type="EMBL" id="TDE29044.1"/>
    </source>
</evidence>
<gene>
    <name evidence="1" type="ORF">E1295_42050</name>
</gene>
<keyword evidence="2" id="KW-1185">Reference proteome</keyword>
<name>A0A4R5EA88_9ACTN</name>
<reference evidence="1 2" key="1">
    <citation type="submission" date="2019-03" db="EMBL/GenBank/DDBJ databases">
        <title>Draft genome sequences of novel Actinobacteria.</title>
        <authorList>
            <person name="Sahin N."/>
            <person name="Ay H."/>
            <person name="Saygin H."/>
        </authorList>
    </citation>
    <scope>NUCLEOTIDE SEQUENCE [LARGE SCALE GENOMIC DNA]</scope>
    <source>
        <strain evidence="1 2">6K102</strain>
    </source>
</reference>